<evidence type="ECO:0000256" key="2">
    <source>
        <dbReference type="SAM" id="Phobius"/>
    </source>
</evidence>
<dbReference type="EMBL" id="BAABFR010000043">
    <property type="protein sequence ID" value="GAA4395414.1"/>
    <property type="molecule type" value="Genomic_DNA"/>
</dbReference>
<name>A0ABP8JTC1_9ACTN</name>
<sequence length="241" mass="24968">MSDLPGPESPDRPQTPFTGLGGAQPPGGLGDESDGTVERPRPGRMREQAPDSATPRPETVAEARARQRAQRERAEAQAAAEEQARVDARNRKRRRNALIGGGAVVGVVGVVALLYAIPDRSGSTTAYCTDQSGNVVSENYCSTGHINPLTGFILLNGLSYRYHYGGTLSGGHLTGGSYDVPNNRRLVTPSGGSIDSRNVTSFGAGGKSNVGTKNIRRGGLGAAEHGGSRPRSGGHGHSGGS</sequence>
<feature type="compositionally biased region" description="Polar residues" evidence="1">
    <location>
        <begin position="190"/>
        <end position="201"/>
    </location>
</feature>
<protein>
    <submittedName>
        <fullName evidence="3">Uncharacterized protein</fullName>
    </submittedName>
</protein>
<feature type="region of interest" description="Disordered" evidence="1">
    <location>
        <begin position="1"/>
        <end position="88"/>
    </location>
</feature>
<feature type="region of interest" description="Disordered" evidence="1">
    <location>
        <begin position="188"/>
        <end position="241"/>
    </location>
</feature>
<reference evidence="4" key="1">
    <citation type="journal article" date="2019" name="Int. J. Syst. Evol. Microbiol.">
        <title>The Global Catalogue of Microorganisms (GCM) 10K type strain sequencing project: providing services to taxonomists for standard genome sequencing and annotation.</title>
        <authorList>
            <consortium name="The Broad Institute Genomics Platform"/>
            <consortium name="The Broad Institute Genome Sequencing Center for Infectious Disease"/>
            <person name="Wu L."/>
            <person name="Ma J."/>
        </authorList>
    </citation>
    <scope>NUCLEOTIDE SEQUENCE [LARGE SCALE GENOMIC DNA]</scope>
    <source>
        <strain evidence="4">JCM 17688</strain>
    </source>
</reference>
<feature type="transmembrane region" description="Helical" evidence="2">
    <location>
        <begin position="97"/>
        <end position="117"/>
    </location>
</feature>
<keyword evidence="2" id="KW-0812">Transmembrane</keyword>
<proteinExistence type="predicted"/>
<dbReference type="Proteomes" id="UP001500635">
    <property type="component" value="Unassembled WGS sequence"/>
</dbReference>
<evidence type="ECO:0000256" key="1">
    <source>
        <dbReference type="SAM" id="MobiDB-lite"/>
    </source>
</evidence>
<gene>
    <name evidence="3" type="ORF">GCM10023147_28610</name>
</gene>
<dbReference type="RefSeq" id="WP_344997010.1">
    <property type="nucleotide sequence ID" value="NZ_BAABFR010000043.1"/>
</dbReference>
<evidence type="ECO:0000313" key="3">
    <source>
        <dbReference type="EMBL" id="GAA4395414.1"/>
    </source>
</evidence>
<organism evidence="3 4">
    <name type="scientific">Tsukamurella soli</name>
    <dbReference type="NCBI Taxonomy" id="644556"/>
    <lineage>
        <taxon>Bacteria</taxon>
        <taxon>Bacillati</taxon>
        <taxon>Actinomycetota</taxon>
        <taxon>Actinomycetes</taxon>
        <taxon>Mycobacteriales</taxon>
        <taxon>Tsukamurellaceae</taxon>
        <taxon>Tsukamurella</taxon>
    </lineage>
</organism>
<accession>A0ABP8JTC1</accession>
<evidence type="ECO:0000313" key="4">
    <source>
        <dbReference type="Proteomes" id="UP001500635"/>
    </source>
</evidence>
<keyword evidence="4" id="KW-1185">Reference proteome</keyword>
<feature type="compositionally biased region" description="Basic and acidic residues" evidence="1">
    <location>
        <begin position="36"/>
        <end position="49"/>
    </location>
</feature>
<feature type="compositionally biased region" description="Basic and acidic residues" evidence="1">
    <location>
        <begin position="59"/>
        <end position="75"/>
    </location>
</feature>
<keyword evidence="2" id="KW-1133">Transmembrane helix</keyword>
<comment type="caution">
    <text evidence="3">The sequence shown here is derived from an EMBL/GenBank/DDBJ whole genome shotgun (WGS) entry which is preliminary data.</text>
</comment>
<keyword evidence="2" id="KW-0472">Membrane</keyword>
<feature type="compositionally biased region" description="Gly residues" evidence="1">
    <location>
        <begin position="19"/>
        <end position="30"/>
    </location>
</feature>